<reference evidence="1 2" key="1">
    <citation type="submission" date="2016-10" db="EMBL/GenBank/DDBJ databases">
        <authorList>
            <person name="de Groot N.N."/>
        </authorList>
    </citation>
    <scope>NUCLEOTIDE SEQUENCE [LARGE SCALE GENOMIC DNA]</scope>
    <source>
        <strain evidence="1 2">DSM 24956</strain>
    </source>
</reference>
<sequence>MKSFCYILVLILFFACKPTETTTISITVMADRTDTLTIDKPNVLLVKSLSGLDTDPTFGIDFRFQHIGNTDFNPVYSAKLKPASFLDNNLERKVTTARFYKDIDTLFKSENRRSYSYRSSSILIPLAIQLKKLQQLNTSKKILVLFSDGYECSSLLNVYNQDRISLLNNPEDLAQKLKKQLELPNDLSDITLYLIYHPKTTEDNRLFSCVCLLYKELFKGSGLNIRIGMEQKLNR</sequence>
<protein>
    <recommendedName>
        <fullName evidence="3">VWFA domain-containing protein</fullName>
    </recommendedName>
</protein>
<name>A0A1H2WMF1_9FLAO</name>
<evidence type="ECO:0000313" key="1">
    <source>
        <dbReference type="EMBL" id="SDW81745.1"/>
    </source>
</evidence>
<accession>A0A1H2WMF1</accession>
<organism evidence="1 2">
    <name type="scientific">Lutibacter oricola</name>
    <dbReference type="NCBI Taxonomy" id="762486"/>
    <lineage>
        <taxon>Bacteria</taxon>
        <taxon>Pseudomonadati</taxon>
        <taxon>Bacteroidota</taxon>
        <taxon>Flavobacteriia</taxon>
        <taxon>Flavobacteriales</taxon>
        <taxon>Flavobacteriaceae</taxon>
        <taxon>Lutibacter</taxon>
    </lineage>
</organism>
<evidence type="ECO:0000313" key="2">
    <source>
        <dbReference type="Proteomes" id="UP000199595"/>
    </source>
</evidence>
<keyword evidence="2" id="KW-1185">Reference proteome</keyword>
<dbReference type="Proteomes" id="UP000199595">
    <property type="component" value="Unassembled WGS sequence"/>
</dbReference>
<dbReference type="AlphaFoldDB" id="A0A1H2WMF1"/>
<dbReference type="PROSITE" id="PS51257">
    <property type="entry name" value="PROKAR_LIPOPROTEIN"/>
    <property type="match status" value="1"/>
</dbReference>
<gene>
    <name evidence="1" type="ORF">SAMN05444411_102237</name>
</gene>
<proteinExistence type="predicted"/>
<dbReference type="EMBL" id="FNNJ01000002">
    <property type="protein sequence ID" value="SDW81745.1"/>
    <property type="molecule type" value="Genomic_DNA"/>
</dbReference>
<evidence type="ECO:0008006" key="3">
    <source>
        <dbReference type="Google" id="ProtNLM"/>
    </source>
</evidence>
<dbReference type="STRING" id="762486.SAMN05444411_102237"/>